<gene>
    <name evidence="1" type="ORF">A9Y76_21025</name>
</gene>
<accession>A0A192A3R2</accession>
<dbReference type="EMBL" id="CP016023">
    <property type="protein sequence ID" value="ANJ75024.1"/>
    <property type="molecule type" value="Genomic_DNA"/>
</dbReference>
<reference evidence="2" key="1">
    <citation type="submission" date="2016-06" db="EMBL/GenBank/DDBJ databases">
        <authorList>
            <person name="Xu Y."/>
            <person name="Nagy A."/>
            <person name="Yan X."/>
            <person name="Kim S.W."/>
            <person name="Haley B."/>
            <person name="Liu N.T."/>
            <person name="Nou X."/>
        </authorList>
    </citation>
    <scope>NUCLEOTIDE SEQUENCE [LARGE SCALE GENOMIC DNA]</scope>
    <source>
        <strain evidence="2">ATCC 49129</strain>
    </source>
</reference>
<evidence type="ECO:0000313" key="1">
    <source>
        <dbReference type="EMBL" id="ANJ75024.1"/>
    </source>
</evidence>
<protein>
    <submittedName>
        <fullName evidence="1">Uncharacterized protein</fullName>
    </submittedName>
</protein>
<evidence type="ECO:0000313" key="2">
    <source>
        <dbReference type="Proteomes" id="UP000078572"/>
    </source>
</evidence>
<keyword evidence="2" id="KW-1185">Reference proteome</keyword>
<dbReference type="Proteomes" id="UP000078572">
    <property type="component" value="Chromosome 2"/>
</dbReference>
<sequence length="283" mass="32442">MLPLAQMIRNDNWSAAQAYVDRQNIGIIPEIRAIVNDPKTDSTTRDIAYGYLRRVRTLDSALLLAQGLGEGGRSNSVLGLIENPRAEVYPILKAKLLPPREEKNKKLLLVMAQMPVPENQRIADIKPYLEASYYETRYGALFGLALLDEPGGLERMAHELGTDRYQRKQDFLTIFYEYRAWRIPKFVPVLIPVLNDPLPLKDIGVRRRNEDGSESYMTPEELRYVRAWDYALNIIVKTLNLDVPFKIADNVTYSKAQRDLVKQKLRDLGYTVTDEPYPVTDAQ</sequence>
<organism evidence="1 2">
    <name type="scientific">Ralstonia insidiosa</name>
    <dbReference type="NCBI Taxonomy" id="190721"/>
    <lineage>
        <taxon>Bacteria</taxon>
        <taxon>Pseudomonadati</taxon>
        <taxon>Pseudomonadota</taxon>
        <taxon>Betaproteobacteria</taxon>
        <taxon>Burkholderiales</taxon>
        <taxon>Burkholderiaceae</taxon>
        <taxon>Ralstonia</taxon>
    </lineage>
</organism>
<name>A0A192A3R2_9RALS</name>
<proteinExistence type="predicted"/>
<dbReference type="AlphaFoldDB" id="A0A192A3R2"/>